<reference evidence="1" key="2">
    <citation type="submission" date="2018-05" db="EMBL/GenBank/DDBJ databases">
        <title>OgluRS3 (Oryza glumaepatula Reference Sequence Version 3).</title>
        <authorList>
            <person name="Zhang J."/>
            <person name="Kudrna D."/>
            <person name="Lee S."/>
            <person name="Talag J."/>
            <person name="Welchert J."/>
            <person name="Wing R.A."/>
        </authorList>
    </citation>
    <scope>NUCLEOTIDE SEQUENCE [LARGE SCALE GENOMIC DNA]</scope>
</reference>
<sequence>MARGSRQQKELGQKQRDLACGGLGWKVGLRMVGGGASASNFLMTVMVEAGQVMRLQLLGIARRQAKL</sequence>
<name>A0A0E0BHQ9_9ORYZ</name>
<evidence type="ECO:0000313" key="2">
    <source>
        <dbReference type="Proteomes" id="UP000026961"/>
    </source>
</evidence>
<evidence type="ECO:0000313" key="1">
    <source>
        <dbReference type="EnsemblPlants" id="OGLUM11G09170.1"/>
    </source>
</evidence>
<dbReference type="HOGENOM" id="CLU_2889795_0_0_1"/>
<reference evidence="1" key="1">
    <citation type="submission" date="2015-04" db="UniProtKB">
        <authorList>
            <consortium name="EnsemblPlants"/>
        </authorList>
    </citation>
    <scope>IDENTIFICATION</scope>
</reference>
<dbReference type="Gramene" id="OGLUM11G09170.1">
    <property type="protein sequence ID" value="OGLUM11G09170.1"/>
    <property type="gene ID" value="OGLUM11G09170"/>
</dbReference>
<dbReference type="AlphaFoldDB" id="A0A0E0BHQ9"/>
<dbReference type="Proteomes" id="UP000026961">
    <property type="component" value="Chromosome 11"/>
</dbReference>
<keyword evidence="2" id="KW-1185">Reference proteome</keyword>
<protein>
    <submittedName>
        <fullName evidence="1">Uncharacterized protein</fullName>
    </submittedName>
</protein>
<accession>A0A0E0BHQ9</accession>
<proteinExistence type="predicted"/>
<organism evidence="1">
    <name type="scientific">Oryza glumipatula</name>
    <dbReference type="NCBI Taxonomy" id="40148"/>
    <lineage>
        <taxon>Eukaryota</taxon>
        <taxon>Viridiplantae</taxon>
        <taxon>Streptophyta</taxon>
        <taxon>Embryophyta</taxon>
        <taxon>Tracheophyta</taxon>
        <taxon>Spermatophyta</taxon>
        <taxon>Magnoliopsida</taxon>
        <taxon>Liliopsida</taxon>
        <taxon>Poales</taxon>
        <taxon>Poaceae</taxon>
        <taxon>BOP clade</taxon>
        <taxon>Oryzoideae</taxon>
        <taxon>Oryzeae</taxon>
        <taxon>Oryzinae</taxon>
        <taxon>Oryza</taxon>
    </lineage>
</organism>
<dbReference type="EnsemblPlants" id="OGLUM11G09170.1">
    <property type="protein sequence ID" value="OGLUM11G09170.1"/>
    <property type="gene ID" value="OGLUM11G09170"/>
</dbReference>